<dbReference type="InterPro" id="IPR052169">
    <property type="entry name" value="CW_Biosynth-Accessory"/>
</dbReference>
<dbReference type="Pfam" id="PF09587">
    <property type="entry name" value="PGA_cap"/>
    <property type="match status" value="1"/>
</dbReference>
<dbReference type="PANTHER" id="PTHR33393">
    <property type="entry name" value="POLYGLUTAMINE SYNTHESIS ACCESSORY PROTEIN RV0574C-RELATED"/>
    <property type="match status" value="1"/>
</dbReference>
<accession>A0A645FHW9</accession>
<sequence>MLCNYGVDIIVGSHPHVVQPIELINSYNNDNSTLVMYSLGNFISNQRKELMGSPYTEDGLIVNIEITKDTNKNKTFVSKADCIPTWVNKYQNSGKNFYEIIPIENKSQLSHISNLPMNLIEQSYTNTKSQIKESNIINIPNISFN</sequence>
<evidence type="ECO:0000259" key="2">
    <source>
        <dbReference type="Pfam" id="PF09587"/>
    </source>
</evidence>
<protein>
    <recommendedName>
        <fullName evidence="2">Capsule synthesis protein CapA domain-containing protein</fullName>
    </recommendedName>
</protein>
<dbReference type="InterPro" id="IPR029052">
    <property type="entry name" value="Metallo-depent_PP-like"/>
</dbReference>
<dbReference type="SUPFAM" id="SSF56300">
    <property type="entry name" value="Metallo-dependent phosphatases"/>
    <property type="match status" value="1"/>
</dbReference>
<dbReference type="PANTHER" id="PTHR33393:SF12">
    <property type="entry name" value="CAPSULE BIOSYNTHESIS PROTEIN CAPA"/>
    <property type="match status" value="1"/>
</dbReference>
<proteinExistence type="inferred from homology"/>
<evidence type="ECO:0000256" key="1">
    <source>
        <dbReference type="ARBA" id="ARBA00005662"/>
    </source>
</evidence>
<comment type="caution">
    <text evidence="3">The sequence shown here is derived from an EMBL/GenBank/DDBJ whole genome shotgun (WGS) entry which is preliminary data.</text>
</comment>
<organism evidence="3">
    <name type="scientific">bioreactor metagenome</name>
    <dbReference type="NCBI Taxonomy" id="1076179"/>
    <lineage>
        <taxon>unclassified sequences</taxon>
        <taxon>metagenomes</taxon>
        <taxon>ecological metagenomes</taxon>
    </lineage>
</organism>
<evidence type="ECO:0000313" key="3">
    <source>
        <dbReference type="EMBL" id="MPN13981.1"/>
    </source>
</evidence>
<reference evidence="3" key="1">
    <citation type="submission" date="2019-08" db="EMBL/GenBank/DDBJ databases">
        <authorList>
            <person name="Kucharzyk K."/>
            <person name="Murdoch R.W."/>
            <person name="Higgins S."/>
            <person name="Loffler F."/>
        </authorList>
    </citation>
    <scope>NUCLEOTIDE SEQUENCE</scope>
</reference>
<comment type="similarity">
    <text evidence="1">Belongs to the CapA family.</text>
</comment>
<dbReference type="InterPro" id="IPR019079">
    <property type="entry name" value="Capsule_synth_CapA"/>
</dbReference>
<dbReference type="AlphaFoldDB" id="A0A645FHW9"/>
<feature type="domain" description="Capsule synthesis protein CapA" evidence="2">
    <location>
        <begin position="2"/>
        <end position="46"/>
    </location>
</feature>
<gene>
    <name evidence="3" type="ORF">SDC9_161307</name>
</gene>
<dbReference type="EMBL" id="VSSQ01060555">
    <property type="protein sequence ID" value="MPN13981.1"/>
    <property type="molecule type" value="Genomic_DNA"/>
</dbReference>
<name>A0A645FHW9_9ZZZZ</name>